<feature type="domain" description="USP" evidence="9">
    <location>
        <begin position="82"/>
        <end position="405"/>
    </location>
</feature>
<dbReference type="PANTHER" id="PTHR24006">
    <property type="entry name" value="UBIQUITIN CARBOXYL-TERMINAL HYDROLASE"/>
    <property type="match status" value="1"/>
</dbReference>
<dbReference type="GO" id="GO:0005829">
    <property type="term" value="C:cytosol"/>
    <property type="evidence" value="ECO:0007669"/>
    <property type="project" value="TreeGrafter"/>
</dbReference>
<dbReference type="GO" id="GO:0005634">
    <property type="term" value="C:nucleus"/>
    <property type="evidence" value="ECO:0007669"/>
    <property type="project" value="TreeGrafter"/>
</dbReference>
<evidence type="ECO:0000256" key="1">
    <source>
        <dbReference type="ARBA" id="ARBA00000707"/>
    </source>
</evidence>
<evidence type="ECO:0000256" key="4">
    <source>
        <dbReference type="ARBA" id="ARBA00022670"/>
    </source>
</evidence>
<dbReference type="EMBL" id="JAJFAZ020000004">
    <property type="protein sequence ID" value="KAI5332794.1"/>
    <property type="molecule type" value="Genomic_DNA"/>
</dbReference>
<dbReference type="SUPFAM" id="SSF54001">
    <property type="entry name" value="Cysteine proteinases"/>
    <property type="match status" value="1"/>
</dbReference>
<evidence type="ECO:0000256" key="7">
    <source>
        <dbReference type="ARBA" id="ARBA00022807"/>
    </source>
</evidence>
<feature type="compositionally biased region" description="Polar residues" evidence="8">
    <location>
        <begin position="473"/>
        <end position="499"/>
    </location>
</feature>
<reference evidence="10 11" key="1">
    <citation type="journal article" date="2022" name="G3 (Bethesda)">
        <title>Whole-genome sequence and methylome profiling of the almond [Prunus dulcis (Mill.) D.A. Webb] cultivar 'Nonpareil'.</title>
        <authorList>
            <person name="D'Amico-Willman K.M."/>
            <person name="Ouma W.Z."/>
            <person name="Meulia T."/>
            <person name="Sideli G.M."/>
            <person name="Gradziel T.M."/>
            <person name="Fresnedo-Ramirez J."/>
        </authorList>
    </citation>
    <scope>NUCLEOTIDE SEQUENCE [LARGE SCALE GENOMIC DNA]</scope>
    <source>
        <strain evidence="10">Clone GOH B32 T37-40</strain>
    </source>
</reference>
<protein>
    <recommendedName>
        <fullName evidence="3">ubiquitinyl hydrolase 1</fullName>
        <ecNumber evidence="3">3.4.19.12</ecNumber>
    </recommendedName>
</protein>
<dbReference type="EC" id="3.4.19.12" evidence="3"/>
<dbReference type="InterPro" id="IPR028889">
    <property type="entry name" value="USP"/>
</dbReference>
<comment type="catalytic activity">
    <reaction evidence="1">
        <text>Thiol-dependent hydrolysis of ester, thioester, amide, peptide and isopeptide bonds formed by the C-terminal Gly of ubiquitin (a 76-residue protein attached to proteins as an intracellular targeting signal).</text>
        <dbReference type="EC" id="3.4.19.12"/>
    </reaction>
</comment>
<evidence type="ECO:0000313" key="11">
    <source>
        <dbReference type="Proteomes" id="UP001054821"/>
    </source>
</evidence>
<keyword evidence="7" id="KW-0788">Thiol protease</keyword>
<evidence type="ECO:0000256" key="8">
    <source>
        <dbReference type="SAM" id="MobiDB-lite"/>
    </source>
</evidence>
<dbReference type="Gene3D" id="3.90.70.10">
    <property type="entry name" value="Cysteine proteinases"/>
    <property type="match status" value="1"/>
</dbReference>
<dbReference type="Proteomes" id="UP001054821">
    <property type="component" value="Chromosome 4"/>
</dbReference>
<gene>
    <name evidence="10" type="ORF">L3X38_022923</name>
</gene>
<organism evidence="10 11">
    <name type="scientific">Prunus dulcis</name>
    <name type="common">Almond</name>
    <name type="synonym">Amygdalus dulcis</name>
    <dbReference type="NCBI Taxonomy" id="3755"/>
    <lineage>
        <taxon>Eukaryota</taxon>
        <taxon>Viridiplantae</taxon>
        <taxon>Streptophyta</taxon>
        <taxon>Embryophyta</taxon>
        <taxon>Tracheophyta</taxon>
        <taxon>Spermatophyta</taxon>
        <taxon>Magnoliopsida</taxon>
        <taxon>eudicotyledons</taxon>
        <taxon>Gunneridae</taxon>
        <taxon>Pentapetalae</taxon>
        <taxon>rosids</taxon>
        <taxon>fabids</taxon>
        <taxon>Rosales</taxon>
        <taxon>Rosaceae</taxon>
        <taxon>Amygdaloideae</taxon>
        <taxon>Amygdaleae</taxon>
        <taxon>Prunus</taxon>
    </lineage>
</organism>
<dbReference type="GO" id="GO:0004843">
    <property type="term" value="F:cysteine-type deubiquitinase activity"/>
    <property type="evidence" value="ECO:0007669"/>
    <property type="project" value="UniProtKB-EC"/>
</dbReference>
<evidence type="ECO:0000256" key="3">
    <source>
        <dbReference type="ARBA" id="ARBA00012759"/>
    </source>
</evidence>
<dbReference type="Pfam" id="PF00443">
    <property type="entry name" value="UCH"/>
    <property type="match status" value="1"/>
</dbReference>
<name>A0AAD4VYK1_PRUDU</name>
<dbReference type="PROSITE" id="PS00973">
    <property type="entry name" value="USP_2"/>
    <property type="match status" value="1"/>
</dbReference>
<dbReference type="InterPro" id="IPR038765">
    <property type="entry name" value="Papain-like_cys_pep_sf"/>
</dbReference>
<keyword evidence="4" id="KW-0645">Protease</keyword>
<keyword evidence="5" id="KW-0833">Ubl conjugation pathway</keyword>
<dbReference type="InterPro" id="IPR001394">
    <property type="entry name" value="Peptidase_C19_UCH"/>
</dbReference>
<comment type="caution">
    <text evidence="10">The sequence shown here is derived from an EMBL/GenBank/DDBJ whole genome shotgun (WGS) entry which is preliminary data.</text>
</comment>
<accession>A0AAD4VYK1</accession>
<dbReference type="GO" id="GO:0006508">
    <property type="term" value="P:proteolysis"/>
    <property type="evidence" value="ECO:0007669"/>
    <property type="project" value="UniProtKB-KW"/>
</dbReference>
<evidence type="ECO:0000256" key="5">
    <source>
        <dbReference type="ARBA" id="ARBA00022786"/>
    </source>
</evidence>
<evidence type="ECO:0000256" key="2">
    <source>
        <dbReference type="ARBA" id="ARBA00009085"/>
    </source>
</evidence>
<keyword evidence="6" id="KW-0378">Hydrolase</keyword>
<feature type="compositionally biased region" description="Basic and acidic residues" evidence="8">
    <location>
        <begin position="524"/>
        <end position="549"/>
    </location>
</feature>
<feature type="compositionally biased region" description="Polar residues" evidence="8">
    <location>
        <begin position="410"/>
        <end position="422"/>
    </location>
</feature>
<feature type="region of interest" description="Disordered" evidence="8">
    <location>
        <begin position="660"/>
        <end position="681"/>
    </location>
</feature>
<evidence type="ECO:0000256" key="6">
    <source>
        <dbReference type="ARBA" id="ARBA00022801"/>
    </source>
</evidence>
<dbReference type="PROSITE" id="PS50235">
    <property type="entry name" value="USP_3"/>
    <property type="match status" value="1"/>
</dbReference>
<keyword evidence="11" id="KW-1185">Reference proteome</keyword>
<dbReference type="PANTHER" id="PTHR24006:SF758">
    <property type="entry name" value="UBIQUITIN CARBOXYL-TERMINAL HYDROLASE 36"/>
    <property type="match status" value="1"/>
</dbReference>
<feature type="region of interest" description="Disordered" evidence="8">
    <location>
        <begin position="410"/>
        <end position="569"/>
    </location>
</feature>
<dbReference type="AlphaFoldDB" id="A0AAD4VYK1"/>
<dbReference type="InterPro" id="IPR018200">
    <property type="entry name" value="USP_CS"/>
</dbReference>
<evidence type="ECO:0000313" key="10">
    <source>
        <dbReference type="EMBL" id="KAI5332794.1"/>
    </source>
</evidence>
<dbReference type="CDD" id="cd02661">
    <property type="entry name" value="Peptidase_C19E"/>
    <property type="match status" value="1"/>
</dbReference>
<comment type="similarity">
    <text evidence="2">Belongs to the peptidase C19 family.</text>
</comment>
<sequence length="801" mass="87298">MSSSQKCVILTKTRDFGFGGKEGGRLFASSSSQQLSLVSMSLKKGARDWREICYWGGGGGGVVPDGAAAAERRRAMVVVNVDGLAISIADELAADVLQCLTYTPPLANFCLRNQHTSLCDSSDAERKRDCPFCILEKRIVRSLSLDLSLDAPQKIQSCLRIFSEHFRCGRQEDAHEFLRYVIDACHNTCLRLKKLRRTASSNGNGNVANGIGNGTTTTSTVVKEIFGGALQSQVKCLSCGTESNKVDEIMDISLDVFHSNSVKDALQRFFQPELLDGQNKYKCESCNKLVAARKQMSILQAPNVLVIQLKRFEGIFGGKIDKSISFEDVLVLSSFMCKASQDLRPEYKLFGTIVHSGFSPESGHYYAYIKDAMGRWYRCNDSFVSLSTLQEVLSEKVYILFFSRTNQRPAASTASNGVSSRDCNGRETSKSPKPALPPKGAQMKPYEQSSWKDISAIPKVDKAPSSPRMKFNISGNSSSKRAPATNNGKIACKNQSLGSNGERAPGTDNGKVAHKNQSLGSNGERPRATDNGKIAYKDEAFRSDGERTPATDNGKIAHKNLSLGSNGERAPATDNGKIAYENQSIGLNGDVKDPVSLEKREKAKTTLINKDGLLRDKKSDIIGGNSSKASLLSRENGGTGSVKTELCEGIGTRDRLTAGEVPDHSELDNSGLHVHSGVSGPKRKSQDSCILFARDDQSRAEVEGLKEILKKEASSVLRSCGWSDKVHSFMRSKKRLCAQQVGTDLNSDEVKKLLIPKIVTLIWCFVNSEHVLAGGNWCVNCINPVVVLKISPEQGEDCDIN</sequence>
<proteinExistence type="inferred from homology"/>
<dbReference type="FunFam" id="3.90.70.10:FF:000118">
    <property type="entry name" value="Ubiquitin carboxyl-terminal hydrolase 25"/>
    <property type="match status" value="1"/>
</dbReference>
<dbReference type="InterPro" id="IPR050164">
    <property type="entry name" value="Peptidase_C19"/>
</dbReference>
<dbReference type="GO" id="GO:0016579">
    <property type="term" value="P:protein deubiquitination"/>
    <property type="evidence" value="ECO:0007669"/>
    <property type="project" value="InterPro"/>
</dbReference>
<evidence type="ECO:0000259" key="9">
    <source>
        <dbReference type="PROSITE" id="PS50235"/>
    </source>
</evidence>